<sequence>MVRLVVKWLKALLRNSEFAKNRCQNSEQNSSVIPAIYQTIRL</sequence>
<dbReference type="KEGG" id="vvy:VV2234"/>
<name>Q7MJC8_VIBVY</name>
<evidence type="ECO:0000313" key="1">
    <source>
        <dbReference type="EMBL" id="BAC94998.1"/>
    </source>
</evidence>
<dbReference type="HOGENOM" id="CLU_218853_0_0_6"/>
<dbReference type="Proteomes" id="UP000002675">
    <property type="component" value="Chromosome I"/>
</dbReference>
<dbReference type="EMBL" id="BA000037">
    <property type="protein sequence ID" value="BAC94998.1"/>
    <property type="molecule type" value="Genomic_DNA"/>
</dbReference>
<accession>Q7MJC8</accession>
<dbReference type="AlphaFoldDB" id="Q7MJC8"/>
<reference evidence="1 2" key="1">
    <citation type="journal article" date="2003" name="Genome Res.">
        <title>Comparative genome analysis of Vibrio vulnificus, a marine pathogen.</title>
        <authorList>
            <person name="Chen C.Y."/>
            <person name="Wu K.M."/>
            <person name="Chang Y.C."/>
            <person name="Chang C.H."/>
            <person name="Tsai H.C."/>
            <person name="Liao T.L."/>
            <person name="Liu Y.M."/>
            <person name="Chen H.J."/>
            <person name="Shen A.B."/>
            <person name="Li J.C."/>
            <person name="Su T.L."/>
            <person name="Shao C.P."/>
            <person name="Lee C.T."/>
            <person name="Hor L.I."/>
            <person name="Tsai S.F."/>
        </authorList>
    </citation>
    <scope>NUCLEOTIDE SEQUENCE [LARGE SCALE GENOMIC DNA]</scope>
    <source>
        <strain evidence="1 2">YJ016</strain>
    </source>
</reference>
<gene>
    <name evidence="1" type="ordered locus">VV2234</name>
</gene>
<proteinExistence type="predicted"/>
<organism evidence="1 2">
    <name type="scientific">Vibrio vulnificus (strain YJ016)</name>
    <dbReference type="NCBI Taxonomy" id="196600"/>
    <lineage>
        <taxon>Bacteria</taxon>
        <taxon>Pseudomonadati</taxon>
        <taxon>Pseudomonadota</taxon>
        <taxon>Gammaproteobacteria</taxon>
        <taxon>Vibrionales</taxon>
        <taxon>Vibrionaceae</taxon>
        <taxon>Vibrio</taxon>
    </lineage>
</organism>
<protein>
    <submittedName>
        <fullName evidence="1">Uncharacterized protein</fullName>
    </submittedName>
</protein>
<evidence type="ECO:0000313" key="2">
    <source>
        <dbReference type="Proteomes" id="UP000002675"/>
    </source>
</evidence>